<dbReference type="InterPro" id="IPR045518">
    <property type="entry name" value="2EXR"/>
</dbReference>
<dbReference type="PANTHER" id="PTHR35910:SF1">
    <property type="entry name" value="2EXR DOMAIN-CONTAINING PROTEIN"/>
    <property type="match status" value="1"/>
</dbReference>
<keyword evidence="3" id="KW-1185">Reference proteome</keyword>
<evidence type="ECO:0000313" key="2">
    <source>
        <dbReference type="EMBL" id="KAH7143397.1"/>
    </source>
</evidence>
<evidence type="ECO:0000313" key="3">
    <source>
        <dbReference type="Proteomes" id="UP000738349"/>
    </source>
</evidence>
<dbReference type="OrthoDB" id="3473305at2759"/>
<evidence type="ECO:0000259" key="1">
    <source>
        <dbReference type="Pfam" id="PF20150"/>
    </source>
</evidence>
<sequence length="201" mass="24311">MATFHPFTRLPLELRIRIWKMTVEPRAVEVRFKTEFRTWGTVFHVMSSTPMPGILQACHEARNLDLYRRAFAYGDKPRYVWVNFETDMISIGDTDLREIVDEQRDIRRLRFERQDDEWFFHFESKELKEYTNLEELHVVCLAGFFDWLEAWECVEWSCPEENVRFIDKETGQMINGYELDKMWDDFVIECKRKEEEEGGAE</sequence>
<dbReference type="PANTHER" id="PTHR35910">
    <property type="entry name" value="2EXR DOMAIN-CONTAINING PROTEIN"/>
    <property type="match status" value="1"/>
</dbReference>
<protein>
    <recommendedName>
        <fullName evidence="1">2EXR domain-containing protein</fullName>
    </recommendedName>
</protein>
<comment type="caution">
    <text evidence="2">The sequence shown here is derived from an EMBL/GenBank/DDBJ whole genome shotgun (WGS) entry which is preliminary data.</text>
</comment>
<dbReference type="AlphaFoldDB" id="A0A9P9ET12"/>
<dbReference type="Proteomes" id="UP000738349">
    <property type="component" value="Unassembled WGS sequence"/>
</dbReference>
<gene>
    <name evidence="2" type="ORF">EDB81DRAFT_721643</name>
</gene>
<reference evidence="2" key="1">
    <citation type="journal article" date="2021" name="Nat. Commun.">
        <title>Genetic determinants of endophytism in the Arabidopsis root mycobiome.</title>
        <authorList>
            <person name="Mesny F."/>
            <person name="Miyauchi S."/>
            <person name="Thiergart T."/>
            <person name="Pickel B."/>
            <person name="Atanasova L."/>
            <person name="Karlsson M."/>
            <person name="Huettel B."/>
            <person name="Barry K.W."/>
            <person name="Haridas S."/>
            <person name="Chen C."/>
            <person name="Bauer D."/>
            <person name="Andreopoulos W."/>
            <person name="Pangilinan J."/>
            <person name="LaButti K."/>
            <person name="Riley R."/>
            <person name="Lipzen A."/>
            <person name="Clum A."/>
            <person name="Drula E."/>
            <person name="Henrissat B."/>
            <person name="Kohler A."/>
            <person name="Grigoriev I.V."/>
            <person name="Martin F.M."/>
            <person name="Hacquard S."/>
        </authorList>
    </citation>
    <scope>NUCLEOTIDE SEQUENCE</scope>
    <source>
        <strain evidence="2">MPI-CAGE-AT-0147</strain>
    </source>
</reference>
<dbReference type="Pfam" id="PF20150">
    <property type="entry name" value="2EXR"/>
    <property type="match status" value="1"/>
</dbReference>
<feature type="domain" description="2EXR" evidence="1">
    <location>
        <begin position="4"/>
        <end position="89"/>
    </location>
</feature>
<accession>A0A9P9ET12</accession>
<name>A0A9P9ET12_9HYPO</name>
<proteinExistence type="predicted"/>
<dbReference type="EMBL" id="JAGMUV010000009">
    <property type="protein sequence ID" value="KAH7143397.1"/>
    <property type="molecule type" value="Genomic_DNA"/>
</dbReference>
<organism evidence="2 3">
    <name type="scientific">Dactylonectria macrodidyma</name>
    <dbReference type="NCBI Taxonomy" id="307937"/>
    <lineage>
        <taxon>Eukaryota</taxon>
        <taxon>Fungi</taxon>
        <taxon>Dikarya</taxon>
        <taxon>Ascomycota</taxon>
        <taxon>Pezizomycotina</taxon>
        <taxon>Sordariomycetes</taxon>
        <taxon>Hypocreomycetidae</taxon>
        <taxon>Hypocreales</taxon>
        <taxon>Nectriaceae</taxon>
        <taxon>Dactylonectria</taxon>
    </lineage>
</organism>